<protein>
    <submittedName>
        <fullName evidence="11">Carbohydrate porin</fullName>
    </submittedName>
</protein>
<feature type="signal peptide" evidence="10">
    <location>
        <begin position="1"/>
        <end position="23"/>
    </location>
</feature>
<comment type="subcellular location">
    <subcellularLocation>
        <location evidence="1">Cell outer membrane</location>
        <topology evidence="1">Multi-pass membrane protein</topology>
    </subcellularLocation>
</comment>
<evidence type="ECO:0000256" key="5">
    <source>
        <dbReference type="ARBA" id="ARBA00022692"/>
    </source>
</evidence>
<evidence type="ECO:0000256" key="9">
    <source>
        <dbReference type="ARBA" id="ARBA00023237"/>
    </source>
</evidence>
<name>A0AAE7AMZ0_AERME</name>
<gene>
    <name evidence="11" type="ORF">E4186_17355</name>
</gene>
<keyword evidence="9" id="KW-0998">Cell outer membrane</keyword>
<dbReference type="Gene3D" id="2.40.170.10">
    <property type="entry name" value="Porin, LamB type"/>
    <property type="match status" value="1"/>
</dbReference>
<dbReference type="GO" id="GO:0015144">
    <property type="term" value="F:carbohydrate transmembrane transporter activity"/>
    <property type="evidence" value="ECO:0007669"/>
    <property type="project" value="TreeGrafter"/>
</dbReference>
<evidence type="ECO:0000256" key="3">
    <source>
        <dbReference type="ARBA" id="ARBA00022448"/>
    </source>
</evidence>
<dbReference type="EMBL" id="CP038444">
    <property type="protein sequence ID" value="QJT31758.1"/>
    <property type="molecule type" value="Genomic_DNA"/>
</dbReference>
<evidence type="ECO:0000256" key="1">
    <source>
        <dbReference type="ARBA" id="ARBA00004571"/>
    </source>
</evidence>
<dbReference type="GO" id="GO:0046930">
    <property type="term" value="C:pore complex"/>
    <property type="evidence" value="ECO:0007669"/>
    <property type="project" value="UniProtKB-KW"/>
</dbReference>
<dbReference type="GO" id="GO:0015288">
    <property type="term" value="F:porin activity"/>
    <property type="evidence" value="ECO:0007669"/>
    <property type="project" value="UniProtKB-KW"/>
</dbReference>
<evidence type="ECO:0000313" key="12">
    <source>
        <dbReference type="Proteomes" id="UP000502006"/>
    </source>
</evidence>
<dbReference type="AlphaFoldDB" id="A0AAE7AMZ0"/>
<evidence type="ECO:0000256" key="6">
    <source>
        <dbReference type="ARBA" id="ARBA00023065"/>
    </source>
</evidence>
<dbReference type="GO" id="GO:0015774">
    <property type="term" value="P:polysaccharide transport"/>
    <property type="evidence" value="ECO:0007669"/>
    <property type="project" value="TreeGrafter"/>
</dbReference>
<organism evidence="11 12">
    <name type="scientific">Aeromonas media</name>
    <dbReference type="NCBI Taxonomy" id="651"/>
    <lineage>
        <taxon>Bacteria</taxon>
        <taxon>Pseudomonadati</taxon>
        <taxon>Pseudomonadota</taxon>
        <taxon>Gammaproteobacteria</taxon>
        <taxon>Aeromonadales</taxon>
        <taxon>Aeromonadaceae</taxon>
        <taxon>Aeromonas</taxon>
    </lineage>
</organism>
<dbReference type="InterPro" id="IPR003192">
    <property type="entry name" value="Porin_LamB"/>
</dbReference>
<accession>A0AAE7AMZ0</accession>
<dbReference type="InterPro" id="IPR050286">
    <property type="entry name" value="G_neg_Bact_CarbUptk_Porin"/>
</dbReference>
<evidence type="ECO:0000313" key="11">
    <source>
        <dbReference type="EMBL" id="QJT31758.1"/>
    </source>
</evidence>
<evidence type="ECO:0000256" key="7">
    <source>
        <dbReference type="ARBA" id="ARBA00023114"/>
    </source>
</evidence>
<evidence type="ECO:0000256" key="10">
    <source>
        <dbReference type="SAM" id="SignalP"/>
    </source>
</evidence>
<reference evidence="11 12" key="1">
    <citation type="submission" date="2019-03" db="EMBL/GenBank/DDBJ databases">
        <title>Novel transposon Tn6433 accelerates the dissemination of tet(E) in Aeromonas from aerobic biofilm under oxytetracycline stress.</title>
        <authorList>
            <person name="Shi Y."/>
            <person name="Tian Z."/>
            <person name="Zhang Y."/>
            <person name="Zhang H."/>
            <person name="Yang M."/>
        </authorList>
    </citation>
    <scope>NUCLEOTIDE SEQUENCE [LARGE SCALE GENOMIC DNA]</scope>
    <source>
        <strain evidence="11 12">T5-8</strain>
    </source>
</reference>
<keyword evidence="3" id="KW-0813">Transport</keyword>
<keyword evidence="7" id="KW-0626">Porin</keyword>
<keyword evidence="10" id="KW-0732">Signal</keyword>
<keyword evidence="4" id="KW-1134">Transmembrane beta strand</keyword>
<proteinExistence type="inferred from homology"/>
<comment type="similarity">
    <text evidence="2">Belongs to the porin LamB (TC 1.B.3) family.</text>
</comment>
<evidence type="ECO:0000256" key="2">
    <source>
        <dbReference type="ARBA" id="ARBA00007055"/>
    </source>
</evidence>
<dbReference type="SUPFAM" id="SSF56935">
    <property type="entry name" value="Porins"/>
    <property type="match status" value="1"/>
</dbReference>
<dbReference type="Pfam" id="PF02264">
    <property type="entry name" value="LamB"/>
    <property type="match status" value="1"/>
</dbReference>
<evidence type="ECO:0000256" key="8">
    <source>
        <dbReference type="ARBA" id="ARBA00023136"/>
    </source>
</evidence>
<dbReference type="PANTHER" id="PTHR38762:SF1">
    <property type="entry name" value="CRYPTIC OUTER MEMBRANE PORIN BGLH-RELATED"/>
    <property type="match status" value="1"/>
</dbReference>
<dbReference type="Proteomes" id="UP000502006">
    <property type="component" value="Chromosome"/>
</dbReference>
<keyword evidence="5" id="KW-0812">Transmembrane</keyword>
<feature type="chain" id="PRO_5042023902" evidence="10">
    <location>
        <begin position="24"/>
        <end position="428"/>
    </location>
</feature>
<keyword evidence="6" id="KW-0406">Ion transport</keyword>
<keyword evidence="8" id="KW-0472">Membrane</keyword>
<dbReference type="GO" id="GO:0006811">
    <property type="term" value="P:monoatomic ion transport"/>
    <property type="evidence" value="ECO:0007669"/>
    <property type="project" value="UniProtKB-KW"/>
</dbReference>
<dbReference type="GO" id="GO:0009279">
    <property type="term" value="C:cell outer membrane"/>
    <property type="evidence" value="ECO:0007669"/>
    <property type="project" value="UniProtKB-SubCell"/>
</dbReference>
<dbReference type="PANTHER" id="PTHR38762">
    <property type="entry name" value="CRYPTIC OUTER MEMBRANE PORIN BGLH-RELATED"/>
    <property type="match status" value="1"/>
</dbReference>
<evidence type="ECO:0000256" key="4">
    <source>
        <dbReference type="ARBA" id="ARBA00022452"/>
    </source>
</evidence>
<dbReference type="InterPro" id="IPR036998">
    <property type="entry name" value="Porin_LamB_sf"/>
</dbReference>
<sequence>MLKNSIRYIVAASLSIAATNAIATEGFDFWGYFRAGVGTGADGSASNSIGGSDFQKNKIGRLGNEFDNYAEIGLGKELNNDGDKSVYIQTMFNMWDGDADSVSNDSPFGWENMNLQLRNFMGMGETSWAGIRQYNKGYYIDMNDYFYWNQTNVGAGIERMNLGAGKFSVAVLHRDFENEIGTDTQHSKHQINANNLELTYDSLPLWEGGSLALGYKFLNADPSADQVDEPGSGEHDYSDGHAFMVELNQAVAGTGFNKTVLQYYVDGSAAQGVLMGAADTLNGNVKSGSGYAIRNYGSIPLGDRWDLSHAINYAAADSIETWDNDQLDATMFGASAKLAYHWSEITRTYAEVGYFADEKTENGADYDRSGSKYTVAQAWSLGRNQPELRLYASYFDSDNDNWSDSSHAFEGDDSDDTWVVGVQANVWW</sequence>